<feature type="region of interest" description="Disordered" evidence="10">
    <location>
        <begin position="289"/>
        <end position="333"/>
    </location>
</feature>
<organism evidence="14 15">
    <name type="scientific">Aquibium carbonis</name>
    <dbReference type="NCBI Taxonomy" id="2495581"/>
    <lineage>
        <taxon>Bacteria</taxon>
        <taxon>Pseudomonadati</taxon>
        <taxon>Pseudomonadota</taxon>
        <taxon>Alphaproteobacteria</taxon>
        <taxon>Hyphomicrobiales</taxon>
        <taxon>Phyllobacteriaceae</taxon>
        <taxon>Aquibium</taxon>
    </lineage>
</organism>
<comment type="similarity">
    <text evidence="3 9">Belongs to the FliF family.</text>
</comment>
<proteinExistence type="inferred from homology"/>
<dbReference type="AlphaFoldDB" id="A0A3S0A046"/>
<reference evidence="14 15" key="1">
    <citation type="submission" date="2018-12" db="EMBL/GenBank/DDBJ databases">
        <title>Mesorhizobium carbonis sp. nov., isolated from coal mine water.</title>
        <authorList>
            <person name="Xin W."/>
            <person name="Xu Z."/>
            <person name="Xiang F."/>
            <person name="Zhang J."/>
            <person name="Xi L."/>
            <person name="Liu J."/>
        </authorList>
    </citation>
    <scope>NUCLEOTIDE SEQUENCE [LARGE SCALE GENOMIC DNA]</scope>
    <source>
        <strain evidence="14 15">B2.3</strain>
    </source>
</reference>
<keyword evidence="4" id="KW-1003">Cell membrane</keyword>
<evidence type="ECO:0000256" key="3">
    <source>
        <dbReference type="ARBA" id="ARBA00007971"/>
    </source>
</evidence>
<dbReference type="Proteomes" id="UP000278398">
    <property type="component" value="Unassembled WGS sequence"/>
</dbReference>
<dbReference type="NCBIfam" id="TIGR00206">
    <property type="entry name" value="fliF"/>
    <property type="match status" value="1"/>
</dbReference>
<evidence type="ECO:0000313" key="15">
    <source>
        <dbReference type="Proteomes" id="UP000278398"/>
    </source>
</evidence>
<dbReference type="InterPro" id="IPR006182">
    <property type="entry name" value="FliF_N_dom"/>
</dbReference>
<dbReference type="GO" id="GO:0071973">
    <property type="term" value="P:bacterial-type flagellum-dependent cell motility"/>
    <property type="evidence" value="ECO:0007669"/>
    <property type="project" value="InterPro"/>
</dbReference>
<protein>
    <recommendedName>
        <fullName evidence="9">Flagellar M-ring protein</fullName>
    </recommendedName>
</protein>
<dbReference type="RefSeq" id="WP_126700451.1">
    <property type="nucleotide sequence ID" value="NZ_RWKW01000047.1"/>
</dbReference>
<keyword evidence="14" id="KW-0969">Cilium</keyword>
<evidence type="ECO:0000256" key="2">
    <source>
        <dbReference type="ARBA" id="ARBA00004651"/>
    </source>
</evidence>
<dbReference type="GO" id="GO:0009431">
    <property type="term" value="C:bacterial-type flagellum basal body, MS ring"/>
    <property type="evidence" value="ECO:0007669"/>
    <property type="project" value="InterPro"/>
</dbReference>
<feature type="compositionally biased region" description="Basic and acidic residues" evidence="10">
    <location>
        <begin position="324"/>
        <end position="333"/>
    </location>
</feature>
<dbReference type="InterPro" id="IPR043427">
    <property type="entry name" value="YscJ/FliF"/>
</dbReference>
<dbReference type="OrthoDB" id="9807026at2"/>
<sequence>MPEQIQKIADNLLSLGPRKLAIMGGILATVVLTILIGAIYLNRPATETLYIGLDRNDVSKIGVVLSESGISYDVGSDGTSVMVATGFTGRARMILADKGLPSSSNAGYELFDKVGSLGLTSFMQEVTRVRALEGEIARTIQSIAGIKTARVHIVMSQQASFRREEQQPTASVVIRSGGVDEIRTANSIRHLVAAAVPGLTSDNVTVLDTNGALLATGDDPSNSSINRSMSIERTVESQVADNIYRALAPFLGRDNFRASVKAVVNTDARQIEETIFDPDSRVERSIRTIRENNTSNETGAATPVGVDQNIPDQGGAAGQNPTSAEERERREEITNYEVNSKRIATTSNGYQISRLSIAVVVNRDQIAAALGAGATADQLQARVAEIENVVATAVGLDGDRGDKVSVTALSFVEEAAAEGLESPGILEAASQYTGSMINALAFVIVAFLVSWFGLRPLAAALTKSESVAGSDFGDLQLPFDSPLNNMALPDPLAGMGGNDGGGFPGLAGMGGMGGMGMGMGMPSESDVMEELKMRLRPAPQERLAHMVELNEERTAAILRKWVGGEAMAG</sequence>
<dbReference type="Gene3D" id="3.30.300.30">
    <property type="match status" value="1"/>
</dbReference>
<feature type="transmembrane region" description="Helical" evidence="11">
    <location>
        <begin position="20"/>
        <end position="41"/>
    </location>
</feature>
<evidence type="ECO:0000259" key="12">
    <source>
        <dbReference type="Pfam" id="PF01514"/>
    </source>
</evidence>
<keyword evidence="14" id="KW-0966">Cell projection</keyword>
<evidence type="ECO:0000256" key="11">
    <source>
        <dbReference type="SAM" id="Phobius"/>
    </source>
</evidence>
<evidence type="ECO:0000256" key="5">
    <source>
        <dbReference type="ARBA" id="ARBA00022692"/>
    </source>
</evidence>
<dbReference type="InterPro" id="IPR013556">
    <property type="entry name" value="Flag_M-ring_C"/>
</dbReference>
<evidence type="ECO:0000256" key="9">
    <source>
        <dbReference type="PIRNR" id="PIRNR004862"/>
    </source>
</evidence>
<keyword evidence="7 11" id="KW-0472">Membrane</keyword>
<evidence type="ECO:0000256" key="10">
    <source>
        <dbReference type="SAM" id="MobiDB-lite"/>
    </source>
</evidence>
<dbReference type="GO" id="GO:0003774">
    <property type="term" value="F:cytoskeletal motor activity"/>
    <property type="evidence" value="ECO:0007669"/>
    <property type="project" value="InterPro"/>
</dbReference>
<evidence type="ECO:0000256" key="1">
    <source>
        <dbReference type="ARBA" id="ARBA00004117"/>
    </source>
</evidence>
<dbReference type="PANTHER" id="PTHR30046">
    <property type="entry name" value="FLAGELLAR M-RING PROTEIN"/>
    <property type="match status" value="1"/>
</dbReference>
<keyword evidence="14" id="KW-0282">Flagellum</keyword>
<evidence type="ECO:0000256" key="8">
    <source>
        <dbReference type="ARBA" id="ARBA00023143"/>
    </source>
</evidence>
<dbReference type="Pfam" id="PF08345">
    <property type="entry name" value="YscJ_FliF_C"/>
    <property type="match status" value="1"/>
</dbReference>
<dbReference type="Pfam" id="PF01514">
    <property type="entry name" value="YscJ_FliF"/>
    <property type="match status" value="1"/>
</dbReference>
<evidence type="ECO:0000313" key="14">
    <source>
        <dbReference type="EMBL" id="RST85846.1"/>
    </source>
</evidence>
<dbReference type="InterPro" id="IPR000067">
    <property type="entry name" value="FlgMring_FliF"/>
</dbReference>
<evidence type="ECO:0000256" key="4">
    <source>
        <dbReference type="ARBA" id="ARBA00022475"/>
    </source>
</evidence>
<evidence type="ECO:0000256" key="6">
    <source>
        <dbReference type="ARBA" id="ARBA00022989"/>
    </source>
</evidence>
<accession>A0A3S0A046</accession>
<comment type="caution">
    <text evidence="14">The sequence shown here is derived from an EMBL/GenBank/DDBJ whole genome shotgun (WGS) entry which is preliminary data.</text>
</comment>
<feature type="domain" description="Flagellar M-ring N-terminal" evidence="12">
    <location>
        <begin position="42"/>
        <end position="215"/>
    </location>
</feature>
<keyword evidence="15" id="KW-1185">Reference proteome</keyword>
<keyword evidence="6 11" id="KW-1133">Transmembrane helix</keyword>
<feature type="domain" description="Flagellar M-ring C-terminal" evidence="13">
    <location>
        <begin position="247"/>
        <end position="411"/>
    </location>
</feature>
<comment type="function">
    <text evidence="9">The M ring may be actively involved in energy transduction.</text>
</comment>
<dbReference type="PIRSF" id="PIRSF004862">
    <property type="entry name" value="FliF"/>
    <property type="match status" value="1"/>
</dbReference>
<keyword evidence="8 9" id="KW-0975">Bacterial flagellum</keyword>
<dbReference type="PRINTS" id="PR01009">
    <property type="entry name" value="FLGMRINGFLIF"/>
</dbReference>
<gene>
    <name evidence="14" type="primary">fliF</name>
    <name evidence="14" type="ORF">EJC49_13445</name>
</gene>
<dbReference type="GO" id="GO:0005886">
    <property type="term" value="C:plasma membrane"/>
    <property type="evidence" value="ECO:0007669"/>
    <property type="project" value="UniProtKB-SubCell"/>
</dbReference>
<evidence type="ECO:0000259" key="13">
    <source>
        <dbReference type="Pfam" id="PF08345"/>
    </source>
</evidence>
<name>A0A3S0A046_9HYPH</name>
<dbReference type="PANTHER" id="PTHR30046:SF0">
    <property type="entry name" value="FLAGELLAR M-RING PROTEIN"/>
    <property type="match status" value="1"/>
</dbReference>
<dbReference type="InterPro" id="IPR045851">
    <property type="entry name" value="AMP-bd_C_sf"/>
</dbReference>
<comment type="subcellular location">
    <subcellularLocation>
        <location evidence="1 9">Bacterial flagellum basal body</location>
    </subcellularLocation>
    <subcellularLocation>
        <location evidence="2">Cell membrane</location>
        <topology evidence="2">Multi-pass membrane protein</topology>
    </subcellularLocation>
</comment>
<keyword evidence="5 11" id="KW-0812">Transmembrane</keyword>
<dbReference type="EMBL" id="RWKW01000047">
    <property type="protein sequence ID" value="RST85846.1"/>
    <property type="molecule type" value="Genomic_DNA"/>
</dbReference>
<feature type="transmembrane region" description="Helical" evidence="11">
    <location>
        <begin position="436"/>
        <end position="454"/>
    </location>
</feature>
<evidence type="ECO:0000256" key="7">
    <source>
        <dbReference type="ARBA" id="ARBA00023136"/>
    </source>
</evidence>